<comment type="caution">
    <text evidence="1">The sequence shown here is derived from an EMBL/GenBank/DDBJ whole genome shotgun (WGS) entry which is preliminary data.</text>
</comment>
<reference evidence="1 2" key="1">
    <citation type="journal article" date="2024" name="G3 (Bethesda)">
        <title>Genome assembly of Hibiscus sabdariffa L. provides insights into metabolisms of medicinal natural products.</title>
        <authorList>
            <person name="Kim T."/>
        </authorList>
    </citation>
    <scope>NUCLEOTIDE SEQUENCE [LARGE SCALE GENOMIC DNA]</scope>
    <source>
        <strain evidence="1">TK-2024</strain>
        <tissue evidence="1">Old leaves</tissue>
    </source>
</reference>
<evidence type="ECO:0008006" key="3">
    <source>
        <dbReference type="Google" id="ProtNLM"/>
    </source>
</evidence>
<accession>A0ABR2EMN8</accession>
<proteinExistence type="predicted"/>
<sequence length="99" mass="11213">MAKLNSSLILPSFVHGVRHLSSFNSSLSSSVKGIPKRHDSFDNVDDALAFFNKMIQKYPKPSIVEFNKLLAPIVRMKHYAVVVSKYTQLELFGFFEHLG</sequence>
<keyword evidence="2" id="KW-1185">Reference proteome</keyword>
<evidence type="ECO:0000313" key="2">
    <source>
        <dbReference type="Proteomes" id="UP001472677"/>
    </source>
</evidence>
<gene>
    <name evidence="1" type="ORF">V6N12_010727</name>
</gene>
<name>A0ABR2EMN8_9ROSI</name>
<evidence type="ECO:0000313" key="1">
    <source>
        <dbReference type="EMBL" id="KAK8562654.1"/>
    </source>
</evidence>
<protein>
    <recommendedName>
        <fullName evidence="3">Pentatricopeptide repeat-containing protein</fullName>
    </recommendedName>
</protein>
<dbReference type="Proteomes" id="UP001472677">
    <property type="component" value="Unassembled WGS sequence"/>
</dbReference>
<dbReference type="EMBL" id="JBBPBM010000012">
    <property type="protein sequence ID" value="KAK8562654.1"/>
    <property type="molecule type" value="Genomic_DNA"/>
</dbReference>
<organism evidence="1 2">
    <name type="scientific">Hibiscus sabdariffa</name>
    <name type="common">roselle</name>
    <dbReference type="NCBI Taxonomy" id="183260"/>
    <lineage>
        <taxon>Eukaryota</taxon>
        <taxon>Viridiplantae</taxon>
        <taxon>Streptophyta</taxon>
        <taxon>Embryophyta</taxon>
        <taxon>Tracheophyta</taxon>
        <taxon>Spermatophyta</taxon>
        <taxon>Magnoliopsida</taxon>
        <taxon>eudicotyledons</taxon>
        <taxon>Gunneridae</taxon>
        <taxon>Pentapetalae</taxon>
        <taxon>rosids</taxon>
        <taxon>malvids</taxon>
        <taxon>Malvales</taxon>
        <taxon>Malvaceae</taxon>
        <taxon>Malvoideae</taxon>
        <taxon>Hibiscus</taxon>
    </lineage>
</organism>